<dbReference type="Proteomes" id="UP000784294">
    <property type="component" value="Unassembled WGS sequence"/>
</dbReference>
<sequence length="163" mass="18295">MLASGPMLLKAINYEIGLTMSALISLSNLCYSCLSPSFHCSSHTSARATDQIRARARKSDYTYYADYVIPAPEREYMGVDQSGRRIENPRLEWPNDGYGVASSGLYFLLMIERNLWTSSSQDALDMVHWLASERNHVAGFASTFVSLSEAAQRENVHTTHLTY</sequence>
<name>A0A3S5AY28_9PLAT</name>
<dbReference type="EMBL" id="CAAALY010002794">
    <property type="protein sequence ID" value="VEL07937.1"/>
    <property type="molecule type" value="Genomic_DNA"/>
</dbReference>
<accession>A0A3S5AY28</accession>
<organism evidence="1 2">
    <name type="scientific">Protopolystoma xenopodis</name>
    <dbReference type="NCBI Taxonomy" id="117903"/>
    <lineage>
        <taxon>Eukaryota</taxon>
        <taxon>Metazoa</taxon>
        <taxon>Spiralia</taxon>
        <taxon>Lophotrochozoa</taxon>
        <taxon>Platyhelminthes</taxon>
        <taxon>Monogenea</taxon>
        <taxon>Polyopisthocotylea</taxon>
        <taxon>Polystomatidea</taxon>
        <taxon>Polystomatidae</taxon>
        <taxon>Protopolystoma</taxon>
    </lineage>
</organism>
<gene>
    <name evidence="1" type="ORF">PXEA_LOCUS1377</name>
</gene>
<reference evidence="1" key="1">
    <citation type="submission" date="2018-11" db="EMBL/GenBank/DDBJ databases">
        <authorList>
            <consortium name="Pathogen Informatics"/>
        </authorList>
    </citation>
    <scope>NUCLEOTIDE SEQUENCE</scope>
</reference>
<protein>
    <submittedName>
        <fullName evidence="1">Uncharacterized protein</fullName>
    </submittedName>
</protein>
<dbReference type="Gene3D" id="1.50.10.20">
    <property type="match status" value="1"/>
</dbReference>
<dbReference type="AlphaFoldDB" id="A0A3S5AY28"/>
<evidence type="ECO:0000313" key="1">
    <source>
        <dbReference type="EMBL" id="VEL07937.1"/>
    </source>
</evidence>
<proteinExistence type="predicted"/>
<comment type="caution">
    <text evidence="1">The sequence shown here is derived from an EMBL/GenBank/DDBJ whole genome shotgun (WGS) entry which is preliminary data.</text>
</comment>
<dbReference type="OrthoDB" id="6259388at2759"/>
<keyword evidence="2" id="KW-1185">Reference proteome</keyword>
<evidence type="ECO:0000313" key="2">
    <source>
        <dbReference type="Proteomes" id="UP000784294"/>
    </source>
</evidence>